<evidence type="ECO:0000256" key="1">
    <source>
        <dbReference type="SAM" id="MobiDB-lite"/>
    </source>
</evidence>
<feature type="region of interest" description="Disordered" evidence="1">
    <location>
        <begin position="47"/>
        <end position="102"/>
    </location>
</feature>
<dbReference type="EnsemblPlants" id="evm.model.03.1117">
    <property type="protein sequence ID" value="cds.evm.model.03.1117"/>
    <property type="gene ID" value="evm.TU.03.1117"/>
</dbReference>
<name>A0A803P419_CANSA</name>
<dbReference type="Proteomes" id="UP000596661">
    <property type="component" value="Chromosome 3"/>
</dbReference>
<reference evidence="2" key="2">
    <citation type="submission" date="2021-03" db="UniProtKB">
        <authorList>
            <consortium name="EnsemblPlants"/>
        </authorList>
    </citation>
    <scope>IDENTIFICATION</scope>
</reference>
<proteinExistence type="predicted"/>
<dbReference type="EMBL" id="UZAU01000283">
    <property type="status" value="NOT_ANNOTATED_CDS"/>
    <property type="molecule type" value="Genomic_DNA"/>
</dbReference>
<organism evidence="2 3">
    <name type="scientific">Cannabis sativa</name>
    <name type="common">Hemp</name>
    <name type="synonym">Marijuana</name>
    <dbReference type="NCBI Taxonomy" id="3483"/>
    <lineage>
        <taxon>Eukaryota</taxon>
        <taxon>Viridiplantae</taxon>
        <taxon>Streptophyta</taxon>
        <taxon>Embryophyta</taxon>
        <taxon>Tracheophyta</taxon>
        <taxon>Spermatophyta</taxon>
        <taxon>Magnoliopsida</taxon>
        <taxon>eudicotyledons</taxon>
        <taxon>Gunneridae</taxon>
        <taxon>Pentapetalae</taxon>
        <taxon>rosids</taxon>
        <taxon>fabids</taxon>
        <taxon>Rosales</taxon>
        <taxon>Cannabaceae</taxon>
        <taxon>Cannabis</taxon>
    </lineage>
</organism>
<evidence type="ECO:0000313" key="3">
    <source>
        <dbReference type="Proteomes" id="UP000596661"/>
    </source>
</evidence>
<protein>
    <submittedName>
        <fullName evidence="2">Uncharacterized protein</fullName>
    </submittedName>
</protein>
<accession>A0A803P419</accession>
<evidence type="ECO:0000313" key="2">
    <source>
        <dbReference type="EnsemblPlants" id="cds.evm.model.03.1117"/>
    </source>
</evidence>
<sequence length="102" mass="11011">IAPRCFEGHACIEQWPYVGRASVVQLSGWAGASGFCDTCHRGCSNGIDARRNTRSQDNSIESNDGQGVQSPLNIQGSGRGRRGRARSRGDVNAPQAAHEWEN</sequence>
<dbReference type="AlphaFoldDB" id="A0A803P419"/>
<feature type="compositionally biased region" description="Polar residues" evidence="1">
    <location>
        <begin position="55"/>
        <end position="75"/>
    </location>
</feature>
<keyword evidence="3" id="KW-1185">Reference proteome</keyword>
<reference evidence="2" key="1">
    <citation type="submission" date="2018-11" db="EMBL/GenBank/DDBJ databases">
        <authorList>
            <person name="Grassa J C."/>
        </authorList>
    </citation>
    <scope>NUCLEOTIDE SEQUENCE [LARGE SCALE GENOMIC DNA]</scope>
</reference>
<dbReference type="Gramene" id="evm.model.03.1117">
    <property type="protein sequence ID" value="cds.evm.model.03.1117"/>
    <property type="gene ID" value="evm.TU.03.1117"/>
</dbReference>